<evidence type="ECO:0000256" key="2">
    <source>
        <dbReference type="ARBA" id="ARBA00008000"/>
    </source>
</evidence>
<dbReference type="InterPro" id="IPR016167">
    <property type="entry name" value="FAD-bd_PCMH_sub1"/>
</dbReference>
<dbReference type="InterPro" id="IPR036318">
    <property type="entry name" value="FAD-bd_PCMH-like_sf"/>
</dbReference>
<dbReference type="PANTHER" id="PTHR43716:SF2">
    <property type="entry name" value="BLL6224 PROTEIN"/>
    <property type="match status" value="1"/>
</dbReference>
<evidence type="ECO:0000313" key="7">
    <source>
        <dbReference type="Proteomes" id="UP000077173"/>
    </source>
</evidence>
<sequence>MPGAALPTIPSIPTAPVTAAILDRLQVIVGDKGLILDEQDKRPFVTDWRGALAGQAAAVVRPASTAEVSAVVKLCYDNGIAIVPQGGNTGLMGGATPWPTHRGILLSLGRMNHVLNVDPVGYAMTVEAGCILETLQDTAARHDRFFPLSLGAQGSCMIGGNLSTNAGGVQVLRYGNARNLVLGLEVVLANGDVWDGLRALKKDNTGYDLKHLFMGAEGTLGIITKAVLKLWPAPKDVCTAWLAIRDPLAAIEILSEAYAPSDDNVGSCELMSRACTDMVLRHIPGTQDPLKAATEWYLLLEWSSARPRQDGAAGMSDKMEQFLADQLEAGRVLDAVIAQTEAQSRNMWRIRESVAEASRTEGPGLSYDVSVAVSIIPDFIDKGLKAVLEILPTIRPYPLGHIGDGNLHFSFMGPKGMDRETLDQYSAAITRVVNDLITSMGGSISAEHGIGIEKLDELAHYRSRTELDIMRTIKRALDPRNIMNPGKVLRLS</sequence>
<reference evidence="6 7" key="1">
    <citation type="submission" date="2016-02" db="EMBL/GenBank/DDBJ databases">
        <title>Draft genome sequence of the strain BR 10247T Bradyrhizobium neotropicale isolated from nodules of Centrolobium paraense.</title>
        <authorList>
            <person name="Simoes-Araujo J.L."/>
            <person name="Barauna A.C."/>
            <person name="Silva K."/>
            <person name="Zilli J.E."/>
        </authorList>
    </citation>
    <scope>NUCLEOTIDE SEQUENCE [LARGE SCALE GENOMIC DNA]</scope>
    <source>
        <strain evidence="6 7">BR 10247</strain>
    </source>
</reference>
<dbReference type="FunFam" id="3.30.465.10:FF:000001">
    <property type="entry name" value="D-2-hydroxyglutarate dehydrogenase, mitochondrial"/>
    <property type="match status" value="1"/>
</dbReference>
<evidence type="ECO:0000256" key="3">
    <source>
        <dbReference type="ARBA" id="ARBA00022630"/>
    </source>
</evidence>
<dbReference type="EMBL" id="LSEF01000033">
    <property type="protein sequence ID" value="OAF18574.1"/>
    <property type="molecule type" value="Genomic_DNA"/>
</dbReference>
<dbReference type="InterPro" id="IPR016166">
    <property type="entry name" value="FAD-bd_PCMH"/>
</dbReference>
<evidence type="ECO:0000313" key="6">
    <source>
        <dbReference type="EMBL" id="OAF18574.1"/>
    </source>
</evidence>
<dbReference type="InterPro" id="IPR004113">
    <property type="entry name" value="FAD-bd_oxidored_4_C"/>
</dbReference>
<keyword evidence="7" id="KW-1185">Reference proteome</keyword>
<name>A0A176ZEE9_9BRAD</name>
<dbReference type="Pfam" id="PF01565">
    <property type="entry name" value="FAD_binding_4"/>
    <property type="match status" value="1"/>
</dbReference>
<dbReference type="RefSeq" id="WP_063677532.1">
    <property type="nucleotide sequence ID" value="NZ_LSEF01000033.1"/>
</dbReference>
<dbReference type="Gene3D" id="3.30.43.10">
    <property type="entry name" value="Uridine Diphospho-n-acetylenolpyruvylglucosamine Reductase, domain 2"/>
    <property type="match status" value="1"/>
</dbReference>
<organism evidence="6 7">
    <name type="scientific">Bradyrhizobium neotropicale</name>
    <dbReference type="NCBI Taxonomy" id="1497615"/>
    <lineage>
        <taxon>Bacteria</taxon>
        <taxon>Pseudomonadati</taxon>
        <taxon>Pseudomonadota</taxon>
        <taxon>Alphaproteobacteria</taxon>
        <taxon>Hyphomicrobiales</taxon>
        <taxon>Nitrobacteraceae</taxon>
        <taxon>Bradyrhizobium</taxon>
    </lineage>
</organism>
<dbReference type="SUPFAM" id="SSF56176">
    <property type="entry name" value="FAD-binding/transporter-associated domain-like"/>
    <property type="match status" value="1"/>
</dbReference>
<keyword evidence="4" id="KW-0274">FAD</keyword>
<dbReference type="PANTHER" id="PTHR43716">
    <property type="entry name" value="D-2-HYDROXYGLUTARATE DEHYDROGENASE, MITOCHONDRIAL"/>
    <property type="match status" value="1"/>
</dbReference>
<dbReference type="Gene3D" id="3.30.465.10">
    <property type="match status" value="1"/>
</dbReference>
<evidence type="ECO:0000259" key="5">
    <source>
        <dbReference type="PROSITE" id="PS51387"/>
    </source>
</evidence>
<evidence type="ECO:0000256" key="1">
    <source>
        <dbReference type="ARBA" id="ARBA00001974"/>
    </source>
</evidence>
<dbReference type="GO" id="GO:0071949">
    <property type="term" value="F:FAD binding"/>
    <property type="evidence" value="ECO:0007669"/>
    <property type="project" value="InterPro"/>
</dbReference>
<dbReference type="GO" id="GO:0022904">
    <property type="term" value="P:respiratory electron transport chain"/>
    <property type="evidence" value="ECO:0007669"/>
    <property type="project" value="TreeGrafter"/>
</dbReference>
<keyword evidence="3" id="KW-0285">Flavoprotein</keyword>
<dbReference type="AlphaFoldDB" id="A0A176ZEE9"/>
<comment type="caution">
    <text evidence="6">The sequence shown here is derived from an EMBL/GenBank/DDBJ whole genome shotgun (WGS) entry which is preliminary data.</text>
</comment>
<dbReference type="SUPFAM" id="SSF55103">
    <property type="entry name" value="FAD-linked oxidases, C-terminal domain"/>
    <property type="match status" value="1"/>
</dbReference>
<dbReference type="InterPro" id="IPR016171">
    <property type="entry name" value="Vanillyl_alc_oxidase_C-sub2"/>
</dbReference>
<dbReference type="FunFam" id="1.10.45.10:FF:000001">
    <property type="entry name" value="D-lactate dehydrogenase mitochondrial"/>
    <property type="match status" value="1"/>
</dbReference>
<feature type="domain" description="FAD-binding PCMH-type" evidence="5">
    <location>
        <begin position="52"/>
        <end position="233"/>
    </location>
</feature>
<accession>A0A176ZEE9</accession>
<dbReference type="PROSITE" id="PS51387">
    <property type="entry name" value="FAD_PCMH"/>
    <property type="match status" value="1"/>
</dbReference>
<dbReference type="GO" id="GO:0003824">
    <property type="term" value="F:catalytic activity"/>
    <property type="evidence" value="ECO:0007669"/>
    <property type="project" value="InterPro"/>
</dbReference>
<protein>
    <submittedName>
        <fullName evidence="6">Hydroxyacid dehydrogenase</fullName>
    </submittedName>
</protein>
<dbReference type="Gene3D" id="1.10.45.10">
    <property type="entry name" value="Vanillyl-alcohol Oxidase, Chain A, domain 4"/>
    <property type="match status" value="1"/>
</dbReference>
<comment type="cofactor">
    <cofactor evidence="1">
        <name>FAD</name>
        <dbReference type="ChEBI" id="CHEBI:57692"/>
    </cofactor>
</comment>
<dbReference type="InterPro" id="IPR016164">
    <property type="entry name" value="FAD-linked_Oxase-like_C"/>
</dbReference>
<evidence type="ECO:0000256" key="4">
    <source>
        <dbReference type="ARBA" id="ARBA00022827"/>
    </source>
</evidence>
<dbReference type="InterPro" id="IPR016169">
    <property type="entry name" value="FAD-bd_PCMH_sub2"/>
</dbReference>
<dbReference type="Proteomes" id="UP000077173">
    <property type="component" value="Unassembled WGS sequence"/>
</dbReference>
<comment type="similarity">
    <text evidence="2">Belongs to the FAD-binding oxidoreductase/transferase type 4 family.</text>
</comment>
<dbReference type="InterPro" id="IPR006094">
    <property type="entry name" value="Oxid_FAD_bind_N"/>
</dbReference>
<dbReference type="Gene3D" id="3.30.70.2190">
    <property type="match status" value="1"/>
</dbReference>
<dbReference type="Gene3D" id="3.30.70.2740">
    <property type="match status" value="1"/>
</dbReference>
<dbReference type="InterPro" id="IPR051264">
    <property type="entry name" value="FAD-oxidored/transferase_4"/>
</dbReference>
<dbReference type="Pfam" id="PF02913">
    <property type="entry name" value="FAD-oxidase_C"/>
    <property type="match status" value="1"/>
</dbReference>
<gene>
    <name evidence="6" type="ORF">AXW67_03410</name>
</gene>
<proteinExistence type="inferred from homology"/>